<organism evidence="1 2">
    <name type="scientific">Athelia psychrophila</name>
    <dbReference type="NCBI Taxonomy" id="1759441"/>
    <lineage>
        <taxon>Eukaryota</taxon>
        <taxon>Fungi</taxon>
        <taxon>Dikarya</taxon>
        <taxon>Basidiomycota</taxon>
        <taxon>Agaricomycotina</taxon>
        <taxon>Agaricomycetes</taxon>
        <taxon>Agaricomycetidae</taxon>
        <taxon>Atheliales</taxon>
        <taxon>Atheliaceae</taxon>
        <taxon>Athelia</taxon>
    </lineage>
</organism>
<name>A0A167XNA8_9AGAM</name>
<accession>A0A167XNA8</accession>
<protein>
    <submittedName>
        <fullName evidence="1">Uncharacterized protein</fullName>
    </submittedName>
</protein>
<proteinExistence type="predicted"/>
<reference evidence="1 2" key="1">
    <citation type="journal article" date="2016" name="Mol. Biol. Evol.">
        <title>Comparative Genomics of Early-Diverging Mushroom-Forming Fungi Provides Insights into the Origins of Lignocellulose Decay Capabilities.</title>
        <authorList>
            <person name="Nagy L.G."/>
            <person name="Riley R."/>
            <person name="Tritt A."/>
            <person name="Adam C."/>
            <person name="Daum C."/>
            <person name="Floudas D."/>
            <person name="Sun H."/>
            <person name="Yadav J.S."/>
            <person name="Pangilinan J."/>
            <person name="Larsson K.H."/>
            <person name="Matsuura K."/>
            <person name="Barry K."/>
            <person name="Labutti K."/>
            <person name="Kuo R."/>
            <person name="Ohm R.A."/>
            <person name="Bhattacharya S.S."/>
            <person name="Shirouzu T."/>
            <person name="Yoshinaga Y."/>
            <person name="Martin F.M."/>
            <person name="Grigoriev I.V."/>
            <person name="Hibbett D.S."/>
        </authorList>
    </citation>
    <scope>NUCLEOTIDE SEQUENCE [LARGE SCALE GENOMIC DNA]</scope>
    <source>
        <strain evidence="1 2">CBS 109695</strain>
    </source>
</reference>
<keyword evidence="2" id="KW-1185">Reference proteome</keyword>
<dbReference type="AlphaFoldDB" id="A0A167XNA8"/>
<dbReference type="Proteomes" id="UP000076532">
    <property type="component" value="Unassembled WGS sequence"/>
</dbReference>
<sequence>MGHIPEGRFTNSDTPTHTISTFFACLHDAGQDDKRSSMSPVSILDLALQAPPLLSPRADTPGCRLPQQIQTRLWGLQCPSGSGW</sequence>
<evidence type="ECO:0000313" key="2">
    <source>
        <dbReference type="Proteomes" id="UP000076532"/>
    </source>
</evidence>
<evidence type="ECO:0000313" key="1">
    <source>
        <dbReference type="EMBL" id="KZP07397.1"/>
    </source>
</evidence>
<dbReference type="EMBL" id="KV417752">
    <property type="protein sequence ID" value="KZP07397.1"/>
    <property type="molecule type" value="Genomic_DNA"/>
</dbReference>
<gene>
    <name evidence="1" type="ORF">FIBSPDRAFT_287443</name>
</gene>